<dbReference type="RefSeq" id="WP_340468866.1">
    <property type="nucleotide sequence ID" value="NZ_JBANBB010000001.1"/>
</dbReference>
<organism evidence="1 2">
    <name type="scientific">Bifidobacterium favimelis</name>
    <dbReference type="NCBI Taxonomy" id="3122979"/>
    <lineage>
        <taxon>Bacteria</taxon>
        <taxon>Bacillati</taxon>
        <taxon>Actinomycetota</taxon>
        <taxon>Actinomycetes</taxon>
        <taxon>Bifidobacteriales</taxon>
        <taxon>Bifidobacteriaceae</taxon>
        <taxon>Bifidobacterium</taxon>
    </lineage>
</organism>
<keyword evidence="2" id="KW-1185">Reference proteome</keyword>
<comment type="caution">
    <text evidence="1">The sequence shown here is derived from an EMBL/GenBank/DDBJ whole genome shotgun (WGS) entry which is preliminary data.</text>
</comment>
<dbReference type="Proteomes" id="UP001373159">
    <property type="component" value="Unassembled WGS sequence"/>
</dbReference>
<reference evidence="1 2" key="1">
    <citation type="submission" date="2024-02" db="EMBL/GenBank/DDBJ databases">
        <title>Bifidobacterium honeyensis sp. nov., isolated from the comb honey.</title>
        <authorList>
            <person name="Liu W."/>
            <person name="Li Y."/>
        </authorList>
    </citation>
    <scope>NUCLEOTIDE SEQUENCE [LARGE SCALE GENOMIC DNA]</scope>
    <source>
        <strain evidence="1 2">IMAU50988</strain>
    </source>
</reference>
<name>A0ABU8ZM87_9BIFI</name>
<dbReference type="EMBL" id="JBANBB010000001">
    <property type="protein sequence ID" value="MEK0306358.1"/>
    <property type="molecule type" value="Genomic_DNA"/>
</dbReference>
<evidence type="ECO:0000313" key="1">
    <source>
        <dbReference type="EMBL" id="MEK0306358.1"/>
    </source>
</evidence>
<gene>
    <name evidence="1" type="ORF">V8P97_02580</name>
</gene>
<protein>
    <submittedName>
        <fullName evidence="1">Uncharacterized protein</fullName>
    </submittedName>
</protein>
<proteinExistence type="predicted"/>
<sequence length="65" mass="6936">MPAILVASSASTWHSLTEAAADLIAHGEGHKDGDLSATLSGISRAARGDRSTHRAYGYEWHFPDD</sequence>
<accession>A0ABU8ZM87</accession>
<evidence type="ECO:0000313" key="2">
    <source>
        <dbReference type="Proteomes" id="UP001373159"/>
    </source>
</evidence>